<evidence type="ECO:0000256" key="5">
    <source>
        <dbReference type="SAM" id="Phobius"/>
    </source>
</evidence>
<dbReference type="GO" id="GO:0016020">
    <property type="term" value="C:membrane"/>
    <property type="evidence" value="ECO:0007669"/>
    <property type="project" value="UniProtKB-SubCell"/>
</dbReference>
<dbReference type="EC" id="1.14.19.20" evidence="7"/>
<evidence type="ECO:0000256" key="3">
    <source>
        <dbReference type="ARBA" id="ARBA00022989"/>
    </source>
</evidence>
<dbReference type="PANTHER" id="PTHR11863">
    <property type="entry name" value="STEROL DESATURASE"/>
    <property type="match status" value="1"/>
</dbReference>
<keyword evidence="4 5" id="KW-0472">Membrane</keyword>
<keyword evidence="7" id="KW-0560">Oxidoreductase</keyword>
<reference evidence="7 8" key="1">
    <citation type="submission" date="2018-05" db="EMBL/GenBank/DDBJ databases">
        <title>Salinimonas sp. HMF8227 Genome sequencing and assembly.</title>
        <authorList>
            <person name="Kang H."/>
            <person name="Kang J."/>
            <person name="Cha I."/>
            <person name="Kim H."/>
            <person name="Joh K."/>
        </authorList>
    </citation>
    <scope>NUCLEOTIDE SEQUENCE [LARGE SCALE GENOMIC DNA]</scope>
    <source>
        <strain evidence="7 8">HMF8227</strain>
    </source>
</reference>
<evidence type="ECO:0000256" key="4">
    <source>
        <dbReference type="ARBA" id="ARBA00023136"/>
    </source>
</evidence>
<feature type="transmembrane region" description="Helical" evidence="5">
    <location>
        <begin position="39"/>
        <end position="61"/>
    </location>
</feature>
<dbReference type="Proteomes" id="UP000245728">
    <property type="component" value="Chromosome"/>
</dbReference>
<evidence type="ECO:0000256" key="2">
    <source>
        <dbReference type="ARBA" id="ARBA00022692"/>
    </source>
</evidence>
<dbReference type="EMBL" id="CP029347">
    <property type="protein sequence ID" value="AWL13011.1"/>
    <property type="molecule type" value="Genomic_DNA"/>
</dbReference>
<keyword evidence="2 5" id="KW-0812">Transmembrane</keyword>
<gene>
    <name evidence="7" type="primary">erg3</name>
    <name evidence="7" type="ORF">HMF8227_02559</name>
</gene>
<dbReference type="GO" id="GO:0050046">
    <property type="term" value="F:delta7-sterol 5(6)-desaturase activity"/>
    <property type="evidence" value="ECO:0007669"/>
    <property type="project" value="UniProtKB-EC"/>
</dbReference>
<accession>A0A2S2E5T4</accession>
<keyword evidence="8" id="KW-1185">Reference proteome</keyword>
<dbReference type="InterPro" id="IPR006694">
    <property type="entry name" value="Fatty_acid_hydroxylase"/>
</dbReference>
<feature type="transmembrane region" description="Helical" evidence="5">
    <location>
        <begin position="141"/>
        <end position="165"/>
    </location>
</feature>
<dbReference type="AlphaFoldDB" id="A0A2S2E5T4"/>
<comment type="subcellular location">
    <subcellularLocation>
        <location evidence="1">Membrane</location>
    </subcellularLocation>
</comment>
<dbReference type="KEGG" id="salh:HMF8227_02559"/>
<evidence type="ECO:0000313" key="7">
    <source>
        <dbReference type="EMBL" id="AWL13011.1"/>
    </source>
</evidence>
<organism evidence="7 8">
    <name type="scientific">Saliniradius amylolyticus</name>
    <dbReference type="NCBI Taxonomy" id="2183582"/>
    <lineage>
        <taxon>Bacteria</taxon>
        <taxon>Pseudomonadati</taxon>
        <taxon>Pseudomonadota</taxon>
        <taxon>Gammaproteobacteria</taxon>
        <taxon>Alteromonadales</taxon>
        <taxon>Alteromonadaceae</taxon>
        <taxon>Saliniradius</taxon>
    </lineage>
</organism>
<sequence>MQDGSLIRLSVFVSILALMTLWQTLAPARSTSVAPRQRWLSNFGLMVMGALLARLAVPAGLAGLAFNLQQQHWGLFNLTQWPLWLEVIVGLLILDCAIYWQHRLFHVVPFLWRFHRVHHADPHVDVSTGVRFHPLEILLSLLIKMAVVALFGIAPLTILMFEVILNATSLFNHTNVRLPGWLERPLRWLIVTQAMHRIHHSQRPVETNSNYGFNLSVWDRLFGSYTHRARLGDSGVQLGLRQYPKTENNTSLKALLLMPFRR</sequence>
<dbReference type="OrthoDB" id="9770329at2"/>
<dbReference type="GO" id="GO:0008610">
    <property type="term" value="P:lipid biosynthetic process"/>
    <property type="evidence" value="ECO:0007669"/>
    <property type="project" value="InterPro"/>
</dbReference>
<dbReference type="GO" id="GO:0005506">
    <property type="term" value="F:iron ion binding"/>
    <property type="evidence" value="ECO:0007669"/>
    <property type="project" value="InterPro"/>
</dbReference>
<evidence type="ECO:0000259" key="6">
    <source>
        <dbReference type="Pfam" id="PF04116"/>
    </source>
</evidence>
<feature type="transmembrane region" description="Helical" evidence="5">
    <location>
        <begin position="6"/>
        <end position="27"/>
    </location>
</feature>
<dbReference type="RefSeq" id="WP_109340534.1">
    <property type="nucleotide sequence ID" value="NZ_CP029347.1"/>
</dbReference>
<keyword evidence="3 5" id="KW-1133">Transmembrane helix</keyword>
<evidence type="ECO:0000256" key="1">
    <source>
        <dbReference type="ARBA" id="ARBA00004370"/>
    </source>
</evidence>
<feature type="domain" description="Fatty acid hydroxylase" evidence="6">
    <location>
        <begin position="87"/>
        <end position="224"/>
    </location>
</feature>
<evidence type="ECO:0000313" key="8">
    <source>
        <dbReference type="Proteomes" id="UP000245728"/>
    </source>
</evidence>
<dbReference type="InterPro" id="IPR050307">
    <property type="entry name" value="Sterol_Desaturase_Related"/>
</dbReference>
<feature type="transmembrane region" description="Helical" evidence="5">
    <location>
        <begin position="81"/>
        <end position="100"/>
    </location>
</feature>
<name>A0A2S2E5T4_9ALTE</name>
<dbReference type="Pfam" id="PF04116">
    <property type="entry name" value="FA_hydroxylase"/>
    <property type="match status" value="1"/>
</dbReference>
<protein>
    <submittedName>
        <fullName evidence="7">Delta(7)-sterol 5(6)-desaturase</fullName>
        <ecNumber evidence="7">1.14.19.20</ecNumber>
    </submittedName>
</protein>
<proteinExistence type="predicted"/>